<proteinExistence type="predicted"/>
<dbReference type="EMBL" id="DQ884191">
    <property type="protein sequence ID" value="ABI53554.1"/>
    <property type="molecule type" value="Genomic_DNA"/>
</dbReference>
<reference evidence="2" key="2">
    <citation type="submission" date="2006-08" db="EMBL/GenBank/DDBJ databases">
        <title>PCR amplification and sequence analysis of the gene cassettes of the microbial community in coking wastewater and two phenol-degrading bacteria.</title>
        <authorList>
            <person name="Zhang L."/>
            <person name="Zhu C."/>
            <person name="Zhang X."/>
            <person name="Zhao L."/>
        </authorList>
    </citation>
    <scope>NUCLEOTIDE SEQUENCE</scope>
    <source>
        <strain evidence="2">IS-46</strain>
    </source>
</reference>
<reference evidence="2" key="1">
    <citation type="journal article" date="2004" name="FEMS Microbiol. Lett.">
        <title>Microdiversity of phenol hydroxylase genes among phenol-degrading isolates of Alcaligenes sp. from an activated sludge system.</title>
        <authorList>
            <person name="Zhang X."/>
            <person name="Gao P."/>
            <person name="Chao Q."/>
            <person name="Wang L."/>
            <person name="Senior E."/>
            <person name="Zhao L."/>
        </authorList>
    </citation>
    <scope>NUCLEOTIDE SEQUENCE</scope>
    <source>
        <strain evidence="2">IS-46</strain>
    </source>
</reference>
<sequence length="235" mass="24987">MQAQAVLVAKAGAQPIDQVQLALQLVLSRQGTTGGIAAFSPGLIAYLVQLSLLLVQEGLCAGFIACVAKLALQPLPQRQATAIDVQRLALLICKRQLQISLILGVQIARRKVVPMRSFAHSGRDRNTGAATTTIGQGPAQGPQTLDLALVSQIHMTPGRHVQQTWPQDVEAAVTHVPTRFNNGNIVCPGMGNQITACRRSGTLGPCHGVFLPQACARVGNVTPGPNRHRNRAFHT</sequence>
<dbReference type="AlphaFoldDB" id="Q09KJ8"/>
<name>Q09KJ8_9BURK</name>
<organism evidence="2">
    <name type="scientific">Alcaligenes sp. IS-46</name>
    <dbReference type="NCBI Taxonomy" id="242145"/>
    <lineage>
        <taxon>Bacteria</taxon>
        <taxon>Pseudomonadati</taxon>
        <taxon>Pseudomonadota</taxon>
        <taxon>Betaproteobacteria</taxon>
        <taxon>Burkholderiales</taxon>
        <taxon>Alcaligenaceae</taxon>
        <taxon>Alcaligenes</taxon>
    </lineage>
</organism>
<feature type="region of interest" description="Disordered" evidence="1">
    <location>
        <begin position="119"/>
        <end position="140"/>
    </location>
</feature>
<accession>Q09KJ8</accession>
<evidence type="ECO:0000313" key="2">
    <source>
        <dbReference type="EMBL" id="ABI53554.1"/>
    </source>
</evidence>
<protein>
    <submittedName>
        <fullName evidence="2">Uncharacterized protein</fullName>
    </submittedName>
</protein>
<evidence type="ECO:0000256" key="1">
    <source>
        <dbReference type="SAM" id="MobiDB-lite"/>
    </source>
</evidence>